<dbReference type="AlphaFoldDB" id="A0A418YD26"/>
<evidence type="ECO:0000256" key="1">
    <source>
        <dbReference type="ARBA" id="ARBA00009798"/>
    </source>
</evidence>
<dbReference type="GO" id="GO:0016829">
    <property type="term" value="F:lyase activity"/>
    <property type="evidence" value="ECO:0007669"/>
    <property type="project" value="UniProtKB-KW"/>
</dbReference>
<dbReference type="SUPFAM" id="SSF55826">
    <property type="entry name" value="YbaK/ProRS associated domain"/>
    <property type="match status" value="1"/>
</dbReference>
<reference evidence="6 7" key="2">
    <citation type="submission" date="2019-01" db="EMBL/GenBank/DDBJ databases">
        <title>Motilimonas pumilus sp. nov., isolated from the gut of sea cucumber (Apostichopus japonicus).</title>
        <authorList>
            <person name="Wang F.-Q."/>
            <person name="Ren L.-H."/>
            <person name="Lin Y.-W."/>
            <person name="Sun G.-H."/>
            <person name="Du Z.-J."/>
            <person name="Zhao J.-X."/>
            <person name="Liu X.-J."/>
            <person name="Liu L.-J."/>
        </authorList>
    </citation>
    <scope>NUCLEOTIDE SEQUENCE [LARGE SCALE GENOMIC DNA]</scope>
    <source>
        <strain evidence="6 7">PLHSC7-2</strain>
    </source>
</reference>
<dbReference type="PANTHER" id="PTHR30411">
    <property type="entry name" value="CYTOPLASMIC PROTEIN"/>
    <property type="match status" value="1"/>
</dbReference>
<evidence type="ECO:0000313" key="6">
    <source>
        <dbReference type="EMBL" id="RJG42416.1"/>
    </source>
</evidence>
<dbReference type="Pfam" id="PF04073">
    <property type="entry name" value="tRNA_edit"/>
    <property type="match status" value="1"/>
</dbReference>
<dbReference type="Gene3D" id="3.90.960.10">
    <property type="entry name" value="YbaK/aminoacyl-tRNA synthetase-associated domain"/>
    <property type="match status" value="1"/>
</dbReference>
<sequence length="157" mass="16787">MTPAINWLTKHKVAFSIHEYDHDPANTDFGQEAVDKLQLQAESVFKTLLACDPSKPKQLLVAIVPVSSKLNLKALAKAAKVKKLAMAEGEIAQRVTGYLLGGISPLGQKQSLATFIDESAMAQQTIYVSGGKRGLDIGINPTDLVTACQANVAAIKE</sequence>
<dbReference type="NCBIfam" id="TIGR00011">
    <property type="entry name" value="YbaK_EbsC"/>
    <property type="match status" value="1"/>
</dbReference>
<name>A0A418YD26_9GAMM</name>
<evidence type="ECO:0000256" key="2">
    <source>
        <dbReference type="ARBA" id="ARBA00022917"/>
    </source>
</evidence>
<dbReference type="CDD" id="cd00002">
    <property type="entry name" value="YbaK_deacylase"/>
    <property type="match status" value="1"/>
</dbReference>
<dbReference type="Proteomes" id="UP000283255">
    <property type="component" value="Unassembled WGS sequence"/>
</dbReference>
<gene>
    <name evidence="6" type="primary">ybaK</name>
    <name evidence="6" type="ORF">D1Z90_13155</name>
</gene>
<dbReference type="GO" id="GO:0006412">
    <property type="term" value="P:translation"/>
    <property type="evidence" value="ECO:0007669"/>
    <property type="project" value="UniProtKB-KW"/>
</dbReference>
<keyword evidence="3 4" id="KW-0456">Lyase</keyword>
<dbReference type="PANTHER" id="PTHR30411:SF0">
    <property type="entry name" value="CYS-TRNA(PRO)_CYS-TRNA(CYS) DEACYLASE YBAK"/>
    <property type="match status" value="1"/>
</dbReference>
<protein>
    <recommendedName>
        <fullName evidence="4">Cys-tRNA(Pro)/Cys-tRNA(Cys) deacylase</fullName>
        <ecNumber evidence="4">4.2.-.-</ecNumber>
    </recommendedName>
</protein>
<dbReference type="EC" id="4.2.-.-" evidence="4"/>
<comment type="similarity">
    <text evidence="1 4">Belongs to the prolyl-tRNA editing family. YbaK/EbsC subfamily.</text>
</comment>
<dbReference type="GO" id="GO:0002161">
    <property type="term" value="F:aminoacyl-tRNA deacylase activity"/>
    <property type="evidence" value="ECO:0007669"/>
    <property type="project" value="InterPro"/>
</dbReference>
<organism evidence="6 7">
    <name type="scientific">Motilimonas pumila</name>
    <dbReference type="NCBI Taxonomy" id="2303987"/>
    <lineage>
        <taxon>Bacteria</taxon>
        <taxon>Pseudomonadati</taxon>
        <taxon>Pseudomonadota</taxon>
        <taxon>Gammaproteobacteria</taxon>
        <taxon>Alteromonadales</taxon>
        <taxon>Alteromonadales genera incertae sedis</taxon>
        <taxon>Motilimonas</taxon>
    </lineage>
</organism>
<proteinExistence type="inferred from homology"/>
<accession>A0A418YD26</accession>
<dbReference type="InterPro" id="IPR036754">
    <property type="entry name" value="YbaK/aa-tRNA-synt-asso_dom_sf"/>
</dbReference>
<dbReference type="InterPro" id="IPR004369">
    <property type="entry name" value="Prolyl-tRNA_editing_YbaK/EbsC"/>
</dbReference>
<evidence type="ECO:0000313" key="7">
    <source>
        <dbReference type="Proteomes" id="UP000283255"/>
    </source>
</evidence>
<evidence type="ECO:0000256" key="4">
    <source>
        <dbReference type="PIRNR" id="PIRNR006181"/>
    </source>
</evidence>
<keyword evidence="2 4" id="KW-0648">Protein biosynthesis</keyword>
<dbReference type="EMBL" id="QZCH01000017">
    <property type="protein sequence ID" value="RJG42416.1"/>
    <property type="molecule type" value="Genomic_DNA"/>
</dbReference>
<keyword evidence="7" id="KW-1185">Reference proteome</keyword>
<reference evidence="6 7" key="1">
    <citation type="submission" date="2018-09" db="EMBL/GenBank/DDBJ databases">
        <authorList>
            <person name="Wang F."/>
        </authorList>
    </citation>
    <scope>NUCLEOTIDE SEQUENCE [LARGE SCALE GENOMIC DNA]</scope>
    <source>
        <strain evidence="6 7">PLHSC7-2</strain>
    </source>
</reference>
<dbReference type="InterPro" id="IPR007214">
    <property type="entry name" value="YbaK/aa-tRNA-synth-assoc-dom"/>
</dbReference>
<dbReference type="RefSeq" id="WP_119911238.1">
    <property type="nucleotide sequence ID" value="NZ_QZCH01000017.1"/>
</dbReference>
<dbReference type="PIRSF" id="PIRSF006181">
    <property type="entry name" value="EbsC_YbaK"/>
    <property type="match status" value="1"/>
</dbReference>
<evidence type="ECO:0000256" key="3">
    <source>
        <dbReference type="ARBA" id="ARBA00023239"/>
    </source>
</evidence>
<comment type="caution">
    <text evidence="6">The sequence shown here is derived from an EMBL/GenBank/DDBJ whole genome shotgun (WGS) entry which is preliminary data.</text>
</comment>
<dbReference type="OrthoDB" id="9809296at2"/>
<evidence type="ECO:0000259" key="5">
    <source>
        <dbReference type="Pfam" id="PF04073"/>
    </source>
</evidence>
<feature type="domain" description="YbaK/aminoacyl-tRNA synthetase-associated" evidence="5">
    <location>
        <begin position="31"/>
        <end position="145"/>
    </location>
</feature>